<evidence type="ECO:0000313" key="1">
    <source>
        <dbReference type="EMBL" id="EUJ29945.1"/>
    </source>
</evidence>
<accession>A0A829R9A7</accession>
<evidence type="ECO:0000313" key="2">
    <source>
        <dbReference type="Proteomes" id="UP000019251"/>
    </source>
</evidence>
<dbReference type="Proteomes" id="UP000019251">
    <property type="component" value="Unassembled WGS sequence"/>
</dbReference>
<dbReference type="AlphaFoldDB" id="A0A829R9A7"/>
<name>A0A829R9A7_LISGR</name>
<protein>
    <submittedName>
        <fullName evidence="1">Recombination protein O</fullName>
    </submittedName>
</protein>
<comment type="caution">
    <text evidence="1">The sequence shown here is derived from an EMBL/GenBank/DDBJ whole genome shotgun (WGS) entry which is preliminary data.</text>
</comment>
<reference evidence="1 2" key="1">
    <citation type="submission" date="2012-12" db="EMBL/GenBank/DDBJ databases">
        <title>Novel taxa of Listeriaceae from agricultural environments in the United States.</title>
        <authorList>
            <person name="den Bakker H.C."/>
            <person name="Allred A."/>
            <person name="Warchocki S."/>
            <person name="Wright E.M."/>
            <person name="Burrell A."/>
            <person name="Nightingale K.K."/>
            <person name="Kephart D."/>
            <person name="Wiedmann M."/>
        </authorList>
    </citation>
    <scope>NUCLEOTIDE SEQUENCE [LARGE SCALE GENOMIC DNA]</scope>
    <source>
        <strain evidence="1 2">FSL F6-1183</strain>
    </source>
</reference>
<sequence>MLRKVIDTYYQEKTGLYLKSKKFLLDMEKWLEVLDNKKSD</sequence>
<dbReference type="EMBL" id="AODG01000004">
    <property type="protein sequence ID" value="EUJ29945.1"/>
    <property type="molecule type" value="Genomic_DNA"/>
</dbReference>
<proteinExistence type="predicted"/>
<organism evidence="1 2">
    <name type="scientific">Listeria grayi FSL F6-1183</name>
    <dbReference type="NCBI Taxonomy" id="1265827"/>
    <lineage>
        <taxon>Bacteria</taxon>
        <taxon>Bacillati</taxon>
        <taxon>Bacillota</taxon>
        <taxon>Bacilli</taxon>
        <taxon>Bacillales</taxon>
        <taxon>Listeriaceae</taxon>
        <taxon>Listeria</taxon>
    </lineage>
</organism>
<gene>
    <name evidence="1" type="ORF">LMUR_02552</name>
</gene>